<dbReference type="PANTHER" id="PTHR35092:SF1">
    <property type="entry name" value="CHLORINASE MJ1651"/>
    <property type="match status" value="1"/>
</dbReference>
<dbReference type="Pfam" id="PF01887">
    <property type="entry name" value="SAM_HAT_N"/>
    <property type="match status" value="1"/>
</dbReference>
<feature type="domain" description="S-adenosyl-l-methionine hydroxide adenosyltransferase N-terminal" evidence="3">
    <location>
        <begin position="8"/>
        <end position="147"/>
    </location>
</feature>
<accession>A0A660SL53</accession>
<name>A0A660SL53_UNCW3</name>
<evidence type="ECO:0000259" key="3">
    <source>
        <dbReference type="Pfam" id="PF01887"/>
    </source>
</evidence>
<dbReference type="Pfam" id="PF20257">
    <property type="entry name" value="SAM_HAT_C"/>
    <property type="match status" value="1"/>
</dbReference>
<dbReference type="InterPro" id="IPR023227">
    <property type="entry name" value="SAM_OH_AdoTrfase_C_sf"/>
</dbReference>
<dbReference type="Proteomes" id="UP000268469">
    <property type="component" value="Unassembled WGS sequence"/>
</dbReference>
<dbReference type="Gene3D" id="3.40.50.10790">
    <property type="entry name" value="S-adenosyl-l-methionine hydroxide adenosyltransferase, N-terminal"/>
    <property type="match status" value="1"/>
</dbReference>
<gene>
    <name evidence="5" type="ORF">DRP53_01335</name>
</gene>
<evidence type="ECO:0000259" key="4">
    <source>
        <dbReference type="Pfam" id="PF20257"/>
    </source>
</evidence>
<evidence type="ECO:0000313" key="5">
    <source>
        <dbReference type="EMBL" id="RKX71524.1"/>
    </source>
</evidence>
<sequence length="240" mass="26392">MRSPSSIITFLSDFGTQDYFVGAVKGEILKINPEAKIVDIGHDLVPFDIEGAAYLLESYYENFPPGTIHLVVVDPNVSGRDPVILVGSDYFFVGPDNGIFDPILIRLKPARYRINITGPISNTFHGRDLFGPVAARLSLGISPSELGILAPREVREREGPPRIIHIDRFGNLITNLRRDKGKIGIKGRIIPIVSSYLDVERGELLAIVGSSGRIEIACREGNAQEILKVVKGDEIEYLEG</sequence>
<dbReference type="SUPFAM" id="SSF101852">
    <property type="entry name" value="Bacterial fluorinating enzyme, C-terminal domain"/>
    <property type="match status" value="1"/>
</dbReference>
<dbReference type="PANTHER" id="PTHR35092">
    <property type="entry name" value="CHLORINASE MJ1651"/>
    <property type="match status" value="1"/>
</dbReference>
<dbReference type="SUPFAM" id="SSF102522">
    <property type="entry name" value="Bacterial fluorinating enzyme, N-terminal domain"/>
    <property type="match status" value="1"/>
</dbReference>
<dbReference type="PIRSF" id="PIRSF006779">
    <property type="entry name" value="UCP006779"/>
    <property type="match status" value="1"/>
</dbReference>
<comment type="similarity">
    <text evidence="2">Belongs to the SAM hydrolase / SAM-dependent halogenase family.</text>
</comment>
<evidence type="ECO:0000256" key="2">
    <source>
        <dbReference type="ARBA" id="ARBA00024035"/>
    </source>
</evidence>
<dbReference type="EMBL" id="QNBE01000007">
    <property type="protein sequence ID" value="RKX71524.1"/>
    <property type="molecule type" value="Genomic_DNA"/>
</dbReference>
<organism evidence="5 6">
    <name type="scientific">candidate division WOR-3 bacterium</name>
    <dbReference type="NCBI Taxonomy" id="2052148"/>
    <lineage>
        <taxon>Bacteria</taxon>
        <taxon>Bacteria division WOR-3</taxon>
    </lineage>
</organism>
<comment type="caution">
    <text evidence="5">The sequence shown here is derived from an EMBL/GenBank/DDBJ whole genome shotgun (WGS) entry which is preliminary data.</text>
</comment>
<reference evidence="5 6" key="1">
    <citation type="submission" date="2018-06" db="EMBL/GenBank/DDBJ databases">
        <title>Extensive metabolic versatility and redundancy in microbially diverse, dynamic hydrothermal sediments.</title>
        <authorList>
            <person name="Dombrowski N."/>
            <person name="Teske A."/>
            <person name="Baker B.J."/>
        </authorList>
    </citation>
    <scope>NUCLEOTIDE SEQUENCE [LARGE SCALE GENOMIC DNA]</scope>
    <source>
        <strain evidence="5">B36_G15</strain>
    </source>
</reference>
<dbReference type="InterPro" id="IPR023228">
    <property type="entry name" value="SAM_OH_AdoTrfase_N_sf"/>
</dbReference>
<dbReference type="Gene3D" id="2.40.30.90">
    <property type="entry name" value="Bacterial fluorinating enzyme like"/>
    <property type="match status" value="1"/>
</dbReference>
<evidence type="ECO:0000313" key="6">
    <source>
        <dbReference type="Proteomes" id="UP000268469"/>
    </source>
</evidence>
<protein>
    <recommendedName>
        <fullName evidence="7">SAM-dependent chlorinase/fluorinase</fullName>
    </recommendedName>
</protein>
<feature type="domain" description="S-adenosyl-l-methionine hydroxide adenosyltransferase C-terminal" evidence="4">
    <location>
        <begin position="162"/>
        <end position="236"/>
    </location>
</feature>
<dbReference type="InterPro" id="IPR046470">
    <property type="entry name" value="SAM_HAT_C"/>
</dbReference>
<dbReference type="InterPro" id="IPR046469">
    <property type="entry name" value="SAM_HAT_N"/>
</dbReference>
<dbReference type="InterPro" id="IPR002747">
    <property type="entry name" value="SAM_OH_AdoTrfase"/>
</dbReference>
<evidence type="ECO:0008006" key="7">
    <source>
        <dbReference type="Google" id="ProtNLM"/>
    </source>
</evidence>
<dbReference type="AlphaFoldDB" id="A0A660SL53"/>
<evidence type="ECO:0000256" key="1">
    <source>
        <dbReference type="ARBA" id="ARBA00022691"/>
    </source>
</evidence>
<keyword evidence="1" id="KW-0949">S-adenosyl-L-methionine</keyword>
<proteinExistence type="inferred from homology"/>